<feature type="transmembrane region" description="Helical" evidence="6">
    <location>
        <begin position="20"/>
        <end position="38"/>
    </location>
</feature>
<evidence type="ECO:0000256" key="5">
    <source>
        <dbReference type="ARBA" id="ARBA00023136"/>
    </source>
</evidence>
<evidence type="ECO:0000256" key="3">
    <source>
        <dbReference type="ARBA" id="ARBA00022692"/>
    </source>
</evidence>
<proteinExistence type="inferred from homology"/>
<keyword evidence="3 6" id="KW-0812">Transmembrane</keyword>
<dbReference type="STRING" id="439292.Bsel_2789"/>
<evidence type="ECO:0000313" key="8">
    <source>
        <dbReference type="Proteomes" id="UP000000271"/>
    </source>
</evidence>
<dbReference type="GO" id="GO:0016020">
    <property type="term" value="C:membrane"/>
    <property type="evidence" value="ECO:0007669"/>
    <property type="project" value="UniProtKB-SubCell"/>
</dbReference>
<keyword evidence="5 6" id="KW-0472">Membrane</keyword>
<dbReference type="InterPro" id="IPR014227">
    <property type="entry name" value="YtvI-like"/>
</dbReference>
<feature type="transmembrane region" description="Helical" evidence="6">
    <location>
        <begin position="177"/>
        <end position="201"/>
    </location>
</feature>
<feature type="transmembrane region" description="Helical" evidence="6">
    <location>
        <begin position="290"/>
        <end position="313"/>
    </location>
</feature>
<sequence>MIGKSETVVTDRMTKEHGFIVLRLLAVSAIGILAVWLTGLLFSLTYPFIIAAVLVWMFHPLIRFFRKMLRMPNMLAVFLTVLLGLSAVIGSITGIIALIVFGFRRISAFLPEWIQTTAIQAQDFFNQSIFPLWQQFSGAVDSLTPEQQTTLQNGIERLGTQLAEGSTNIGQGMADGLASVIIFVPSFLIVFLFVFIAFYFIGKDWDRMFSKAYEITPAFILKKARAFKTMFQYRVFGFVRAQLILMFIASIVVLIGLLILRVEHALTIAMIVGIAEILPYLGSGTILIPWFVYMLLTGEISMGIGLAVVYGVTVGIRQSIEPKVLSSSMNLNALGVLISLFVGFQLFGVVGVFVGPFILVILVIFKDIGVLSEIGRFIRWGFKDEPDPGISGFK</sequence>
<feature type="transmembrane region" description="Helical" evidence="6">
    <location>
        <begin position="235"/>
        <end position="259"/>
    </location>
</feature>
<keyword evidence="8" id="KW-1185">Reference proteome</keyword>
<evidence type="ECO:0000256" key="1">
    <source>
        <dbReference type="ARBA" id="ARBA00004141"/>
    </source>
</evidence>
<comment type="similarity">
    <text evidence="2">Belongs to the autoinducer-2 exporter (AI-2E) (TC 2.A.86) family.</text>
</comment>
<evidence type="ECO:0000256" key="6">
    <source>
        <dbReference type="SAM" id="Phobius"/>
    </source>
</evidence>
<gene>
    <name evidence="7" type="ordered locus">Bsel_2789</name>
</gene>
<keyword evidence="4 6" id="KW-1133">Transmembrane helix</keyword>
<feature type="transmembrane region" description="Helical" evidence="6">
    <location>
        <begin position="44"/>
        <end position="62"/>
    </location>
</feature>
<protein>
    <submittedName>
        <fullName evidence="7">Sporulation integral membrane protein YtvI</fullName>
    </submittedName>
</protein>
<accession>D6XYL2</accession>
<dbReference type="eggNOG" id="COG0628">
    <property type="taxonomic scope" value="Bacteria"/>
</dbReference>
<dbReference type="EMBL" id="CP001791">
    <property type="protein sequence ID" value="ADI00281.1"/>
    <property type="molecule type" value="Genomic_DNA"/>
</dbReference>
<dbReference type="PANTHER" id="PTHR21716">
    <property type="entry name" value="TRANSMEMBRANE PROTEIN"/>
    <property type="match status" value="1"/>
</dbReference>
<dbReference type="KEGG" id="bse:Bsel_2789"/>
<feature type="transmembrane region" description="Helical" evidence="6">
    <location>
        <begin position="333"/>
        <end position="365"/>
    </location>
</feature>
<name>D6XYL2_BACIE</name>
<feature type="transmembrane region" description="Helical" evidence="6">
    <location>
        <begin position="74"/>
        <end position="103"/>
    </location>
</feature>
<dbReference type="InterPro" id="IPR002549">
    <property type="entry name" value="AI-2E-like"/>
</dbReference>
<evidence type="ECO:0000313" key="7">
    <source>
        <dbReference type="EMBL" id="ADI00281.1"/>
    </source>
</evidence>
<dbReference type="HOGENOM" id="CLU_031275_4_0_9"/>
<reference evidence="7" key="1">
    <citation type="submission" date="2009-10" db="EMBL/GenBank/DDBJ databases">
        <title>Complete sequence of Bacillus selenitireducens MLS10.</title>
        <authorList>
            <consortium name="US DOE Joint Genome Institute"/>
            <person name="Lucas S."/>
            <person name="Copeland A."/>
            <person name="Lapidus A."/>
            <person name="Glavina del Rio T."/>
            <person name="Dalin E."/>
            <person name="Tice H."/>
            <person name="Bruce D."/>
            <person name="Goodwin L."/>
            <person name="Pitluck S."/>
            <person name="Sims D."/>
            <person name="Brettin T."/>
            <person name="Detter J.C."/>
            <person name="Han C."/>
            <person name="Larimer F."/>
            <person name="Land M."/>
            <person name="Hauser L."/>
            <person name="Kyrpides N."/>
            <person name="Ovchinnikova G."/>
            <person name="Stolz J."/>
        </authorList>
    </citation>
    <scope>NUCLEOTIDE SEQUENCE [LARGE SCALE GENOMIC DNA]</scope>
    <source>
        <strain evidence="7">MLS10</strain>
    </source>
</reference>
<dbReference type="Pfam" id="PF01594">
    <property type="entry name" value="AI-2E_transport"/>
    <property type="match status" value="1"/>
</dbReference>
<feature type="transmembrane region" description="Helical" evidence="6">
    <location>
        <begin position="265"/>
        <end position="283"/>
    </location>
</feature>
<evidence type="ECO:0000256" key="2">
    <source>
        <dbReference type="ARBA" id="ARBA00009773"/>
    </source>
</evidence>
<dbReference type="AlphaFoldDB" id="D6XYL2"/>
<comment type="subcellular location">
    <subcellularLocation>
        <location evidence="1">Membrane</location>
        <topology evidence="1">Multi-pass membrane protein</topology>
    </subcellularLocation>
</comment>
<evidence type="ECO:0000256" key="4">
    <source>
        <dbReference type="ARBA" id="ARBA00022989"/>
    </source>
</evidence>
<dbReference type="NCBIfam" id="TIGR02872">
    <property type="entry name" value="spore_ytvI"/>
    <property type="match status" value="1"/>
</dbReference>
<dbReference type="Proteomes" id="UP000000271">
    <property type="component" value="Chromosome"/>
</dbReference>
<organism evidence="7 8">
    <name type="scientific">Bacillus selenitireducens (strain ATCC 700615 / DSM 15326 / MLS10)</name>
    <dbReference type="NCBI Taxonomy" id="439292"/>
    <lineage>
        <taxon>Bacteria</taxon>
        <taxon>Bacillati</taxon>
        <taxon>Bacillota</taxon>
        <taxon>Bacilli</taxon>
        <taxon>Bacillales</taxon>
        <taxon>Bacillaceae</taxon>
        <taxon>Salisediminibacterium</taxon>
    </lineage>
</organism>
<dbReference type="PANTHER" id="PTHR21716:SF68">
    <property type="entry name" value="TRANSPORT PROTEIN YTVI-RELATED"/>
    <property type="match status" value="1"/>
</dbReference>
<dbReference type="GO" id="GO:0055085">
    <property type="term" value="P:transmembrane transport"/>
    <property type="evidence" value="ECO:0007669"/>
    <property type="project" value="TreeGrafter"/>
</dbReference>